<dbReference type="GO" id="GO:0005254">
    <property type="term" value="F:chloride channel activity"/>
    <property type="evidence" value="ECO:0007669"/>
    <property type="project" value="InterPro"/>
</dbReference>
<proteinExistence type="inferred from homology"/>
<dbReference type="RefSeq" id="WP_109515781.1">
    <property type="nucleotide sequence ID" value="NZ_PDOA01000002.1"/>
</dbReference>
<feature type="transmembrane region" description="Helical" evidence="9">
    <location>
        <begin position="53"/>
        <end position="70"/>
    </location>
</feature>
<keyword evidence="5 9" id="KW-1133">Transmembrane helix</keyword>
<evidence type="ECO:0000313" key="10">
    <source>
        <dbReference type="EMBL" id="PWC30146.1"/>
    </source>
</evidence>
<protein>
    <submittedName>
        <fullName evidence="10">Bestrophin</fullName>
    </submittedName>
</protein>
<dbReference type="Pfam" id="PF25539">
    <property type="entry name" value="Bestrophin_2"/>
    <property type="match status" value="1"/>
</dbReference>
<evidence type="ECO:0000256" key="1">
    <source>
        <dbReference type="ARBA" id="ARBA00004651"/>
    </source>
</evidence>
<sequence length="304" mass="32875">MILRPRPGPLGLLFILRGSIVPRIASRLAVVTTLATLLTLADLSYPHLFPQVTAVPFTFMGLALSIFLGFRTNTCYARWWEARGLLGALVIAARDLAREVTTLFAADAALRQRVLYRVAGFARGLAAQLRGEDATAALGPWLPVAEAAALPGTRNPLQAALRACAADFAACRAEGRLGDVLYARLDGHLAALNAVQTGCERIRNTPTPFAYWLLLNRTAWLFCLLLPFGFVGTLGLATPVVVAILAYTFFGLDELADELEDPFGRAANDLPLDAIARVVEIDLREALGEAALPEPLQPERYVLL</sequence>
<evidence type="ECO:0000256" key="8">
    <source>
        <dbReference type="ARBA" id="ARBA00034708"/>
    </source>
</evidence>
<keyword evidence="2" id="KW-0813">Transport</keyword>
<comment type="similarity">
    <text evidence="8">Belongs to the anion channel-forming bestrophin (TC 1.A.46) family.</text>
</comment>
<dbReference type="InterPro" id="IPR044669">
    <property type="entry name" value="YneE/VCCN1/2-like"/>
</dbReference>
<evidence type="ECO:0000256" key="9">
    <source>
        <dbReference type="SAM" id="Phobius"/>
    </source>
</evidence>
<feature type="transmembrane region" description="Helical" evidence="9">
    <location>
        <begin position="219"/>
        <end position="250"/>
    </location>
</feature>
<evidence type="ECO:0000256" key="2">
    <source>
        <dbReference type="ARBA" id="ARBA00022448"/>
    </source>
</evidence>
<dbReference type="PANTHER" id="PTHR33281:SF19">
    <property type="entry name" value="VOLTAGE-DEPENDENT ANION CHANNEL-FORMING PROTEIN YNEE"/>
    <property type="match status" value="1"/>
</dbReference>
<evidence type="ECO:0000256" key="3">
    <source>
        <dbReference type="ARBA" id="ARBA00022475"/>
    </source>
</evidence>
<evidence type="ECO:0000313" key="11">
    <source>
        <dbReference type="Proteomes" id="UP000245048"/>
    </source>
</evidence>
<dbReference type="PANTHER" id="PTHR33281">
    <property type="entry name" value="UPF0187 PROTEIN YNEE"/>
    <property type="match status" value="1"/>
</dbReference>
<keyword evidence="6" id="KW-0406">Ion transport</keyword>
<comment type="subcellular location">
    <subcellularLocation>
        <location evidence="1">Cell membrane</location>
        <topology evidence="1">Multi-pass membrane protein</topology>
    </subcellularLocation>
</comment>
<keyword evidence="11" id="KW-1185">Reference proteome</keyword>
<evidence type="ECO:0000256" key="7">
    <source>
        <dbReference type="ARBA" id="ARBA00023136"/>
    </source>
</evidence>
<keyword evidence="3" id="KW-1003">Cell membrane</keyword>
<evidence type="ECO:0000256" key="4">
    <source>
        <dbReference type="ARBA" id="ARBA00022692"/>
    </source>
</evidence>
<reference evidence="11" key="1">
    <citation type="submission" date="2017-10" db="EMBL/GenBank/DDBJ databases">
        <authorList>
            <person name="Toshchakov S.V."/>
            <person name="Goeva M.A."/>
        </authorList>
    </citation>
    <scope>NUCLEOTIDE SEQUENCE [LARGE SCALE GENOMIC DNA]</scope>
    <source>
        <strain evidence="11">JR1/69-1-13</strain>
    </source>
</reference>
<accession>A0A2U1V8F2</accession>
<dbReference type="OrthoDB" id="445589at2"/>
<dbReference type="GO" id="GO:0005886">
    <property type="term" value="C:plasma membrane"/>
    <property type="evidence" value="ECO:0007669"/>
    <property type="project" value="UniProtKB-SubCell"/>
</dbReference>
<keyword evidence="7 9" id="KW-0472">Membrane</keyword>
<evidence type="ECO:0000256" key="6">
    <source>
        <dbReference type="ARBA" id="ARBA00023065"/>
    </source>
</evidence>
<gene>
    <name evidence="10" type="ORF">CR165_04640</name>
</gene>
<organism evidence="10 11">
    <name type="scientific">Teichococcus aestuarii</name>
    <dbReference type="NCBI Taxonomy" id="568898"/>
    <lineage>
        <taxon>Bacteria</taxon>
        <taxon>Pseudomonadati</taxon>
        <taxon>Pseudomonadota</taxon>
        <taxon>Alphaproteobacteria</taxon>
        <taxon>Acetobacterales</taxon>
        <taxon>Roseomonadaceae</taxon>
        <taxon>Roseomonas</taxon>
    </lineage>
</organism>
<evidence type="ECO:0000256" key="5">
    <source>
        <dbReference type="ARBA" id="ARBA00022989"/>
    </source>
</evidence>
<dbReference type="EMBL" id="PDOA01000002">
    <property type="protein sequence ID" value="PWC30146.1"/>
    <property type="molecule type" value="Genomic_DNA"/>
</dbReference>
<dbReference type="AlphaFoldDB" id="A0A2U1V8F2"/>
<comment type="caution">
    <text evidence="10">The sequence shown here is derived from an EMBL/GenBank/DDBJ whole genome shotgun (WGS) entry which is preliminary data.</text>
</comment>
<name>A0A2U1V8F2_9PROT</name>
<keyword evidence="4 9" id="KW-0812">Transmembrane</keyword>
<dbReference type="Proteomes" id="UP000245048">
    <property type="component" value="Unassembled WGS sequence"/>
</dbReference>